<feature type="compositionally biased region" description="Basic and acidic residues" evidence="1">
    <location>
        <begin position="1"/>
        <end position="14"/>
    </location>
</feature>
<feature type="compositionally biased region" description="Polar residues" evidence="1">
    <location>
        <begin position="21"/>
        <end position="35"/>
    </location>
</feature>
<dbReference type="Gene3D" id="1.20.940.10">
    <property type="entry name" value="Functional domain of the splicing factor Prp18"/>
    <property type="match status" value="1"/>
</dbReference>
<dbReference type="InterPro" id="IPR009917">
    <property type="entry name" value="SRA1/Sec31"/>
</dbReference>
<feature type="domain" description="SRA1/Sec31" evidence="2">
    <location>
        <begin position="60"/>
        <end position="142"/>
    </location>
</feature>
<dbReference type="EMBL" id="JH432004">
    <property type="status" value="NOT_ANNOTATED_CDS"/>
    <property type="molecule type" value="Genomic_DNA"/>
</dbReference>
<evidence type="ECO:0000256" key="1">
    <source>
        <dbReference type="SAM" id="MobiDB-lite"/>
    </source>
</evidence>
<reference evidence="3" key="2">
    <citation type="submission" date="2015-02" db="UniProtKB">
        <authorList>
            <consortium name="EnsemblMetazoa"/>
        </authorList>
    </citation>
    <scope>IDENTIFICATION</scope>
</reference>
<dbReference type="Pfam" id="PF07304">
    <property type="entry name" value="SRA1"/>
    <property type="match status" value="1"/>
</dbReference>
<reference evidence="4" key="1">
    <citation type="submission" date="2011-05" db="EMBL/GenBank/DDBJ databases">
        <authorList>
            <person name="Richards S.R."/>
            <person name="Qu J."/>
            <person name="Jiang H."/>
            <person name="Jhangiani S.N."/>
            <person name="Agravi P."/>
            <person name="Goodspeed R."/>
            <person name="Gross S."/>
            <person name="Mandapat C."/>
            <person name="Jackson L."/>
            <person name="Mathew T."/>
            <person name="Pu L."/>
            <person name="Thornton R."/>
            <person name="Saada N."/>
            <person name="Wilczek-Boney K.B."/>
            <person name="Lee S."/>
            <person name="Kovar C."/>
            <person name="Wu Y."/>
            <person name="Scherer S.E."/>
            <person name="Worley K.C."/>
            <person name="Muzny D.M."/>
            <person name="Gibbs R."/>
        </authorList>
    </citation>
    <scope>NUCLEOTIDE SEQUENCE</scope>
    <source>
        <strain evidence="4">Brora</strain>
    </source>
</reference>
<dbReference type="HOGENOM" id="CLU_081395_0_0_1"/>
<accession>T1JAV9</accession>
<evidence type="ECO:0000313" key="4">
    <source>
        <dbReference type="Proteomes" id="UP000014500"/>
    </source>
</evidence>
<dbReference type="GO" id="GO:0003713">
    <property type="term" value="F:transcription coactivator activity"/>
    <property type="evidence" value="ECO:0007669"/>
    <property type="project" value="InterPro"/>
</dbReference>
<dbReference type="GO" id="GO:0006357">
    <property type="term" value="P:regulation of transcription by RNA polymerase II"/>
    <property type="evidence" value="ECO:0007669"/>
    <property type="project" value="InterPro"/>
</dbReference>
<evidence type="ECO:0000259" key="2">
    <source>
        <dbReference type="Pfam" id="PF07304"/>
    </source>
</evidence>
<sequence length="145" mass="16486">MKMAETDRNEDRGWNDPPLTAYTSAISTKPKNKLNQRIAFPPNSNASVTSSGDKIVQSKLPPVGLPSVKINVETKTDDVKLTEPHDIEVVNSRFQSILTRHEDKFNKKTCDEIIKRLQILEQTWRDGKLNDVVQQRIMQLSRGKS</sequence>
<name>T1JAV9_STRMM</name>
<protein>
    <recommendedName>
        <fullName evidence="2">SRA1/Sec31 domain-containing protein</fullName>
    </recommendedName>
</protein>
<feature type="region of interest" description="Disordered" evidence="1">
    <location>
        <begin position="1"/>
        <end position="61"/>
    </location>
</feature>
<dbReference type="PANTHER" id="PTHR18834:SF2">
    <property type="entry name" value="STEROID RECEPTOR RNA ACTIVATOR 1"/>
    <property type="match status" value="1"/>
</dbReference>
<dbReference type="EnsemblMetazoa" id="SMAR010883-RA">
    <property type="protein sequence ID" value="SMAR010883-PA"/>
    <property type="gene ID" value="SMAR010883"/>
</dbReference>
<keyword evidence="4" id="KW-1185">Reference proteome</keyword>
<dbReference type="PhylomeDB" id="T1JAV9"/>
<organism evidence="3 4">
    <name type="scientific">Strigamia maritima</name>
    <name type="common">European centipede</name>
    <name type="synonym">Geophilus maritimus</name>
    <dbReference type="NCBI Taxonomy" id="126957"/>
    <lineage>
        <taxon>Eukaryota</taxon>
        <taxon>Metazoa</taxon>
        <taxon>Ecdysozoa</taxon>
        <taxon>Arthropoda</taxon>
        <taxon>Myriapoda</taxon>
        <taxon>Chilopoda</taxon>
        <taxon>Pleurostigmophora</taxon>
        <taxon>Geophilomorpha</taxon>
        <taxon>Linotaeniidae</taxon>
        <taxon>Strigamia</taxon>
    </lineage>
</organism>
<dbReference type="PANTHER" id="PTHR18834">
    <property type="entry name" value="STEROID RECEPTOR RNA ACTIVATOR 1"/>
    <property type="match status" value="1"/>
</dbReference>
<proteinExistence type="predicted"/>
<dbReference type="AlphaFoldDB" id="T1JAV9"/>
<dbReference type="Proteomes" id="UP000014500">
    <property type="component" value="Unassembled WGS sequence"/>
</dbReference>
<feature type="compositionally biased region" description="Polar residues" evidence="1">
    <location>
        <begin position="42"/>
        <end position="52"/>
    </location>
</feature>
<dbReference type="GO" id="GO:0005634">
    <property type="term" value="C:nucleus"/>
    <property type="evidence" value="ECO:0007669"/>
    <property type="project" value="TreeGrafter"/>
</dbReference>
<dbReference type="STRING" id="126957.T1JAV9"/>
<dbReference type="InterPro" id="IPR040243">
    <property type="entry name" value="Steroid_recept_RNA_1"/>
</dbReference>
<evidence type="ECO:0000313" key="3">
    <source>
        <dbReference type="EnsemblMetazoa" id="SMAR010883-PA"/>
    </source>
</evidence>